<keyword evidence="3" id="KW-1185">Reference proteome</keyword>
<protein>
    <submittedName>
        <fullName evidence="2">Uncharacterized protein</fullName>
    </submittedName>
</protein>
<evidence type="ECO:0000313" key="2">
    <source>
        <dbReference type="EMBL" id="POM25296.1"/>
    </source>
</evidence>
<dbReference type="EMBL" id="MTBP01000002">
    <property type="protein sequence ID" value="POM25296.1"/>
    <property type="molecule type" value="Genomic_DNA"/>
</dbReference>
<evidence type="ECO:0000313" key="3">
    <source>
        <dbReference type="Proteomes" id="UP000242367"/>
    </source>
</evidence>
<gene>
    <name evidence="2" type="ORF">BTM25_39400</name>
</gene>
<accession>A0A2P4UJU6</accession>
<dbReference type="RefSeq" id="WP_103564312.1">
    <property type="nucleotide sequence ID" value="NZ_MTBP01000002.1"/>
</dbReference>
<evidence type="ECO:0000256" key="1">
    <source>
        <dbReference type="SAM" id="MobiDB-lite"/>
    </source>
</evidence>
<dbReference type="Proteomes" id="UP000242367">
    <property type="component" value="Unassembled WGS sequence"/>
</dbReference>
<organism evidence="2 3">
    <name type="scientific">Actinomadura rubteroloni</name>
    <dbReference type="NCBI Taxonomy" id="1926885"/>
    <lineage>
        <taxon>Bacteria</taxon>
        <taxon>Bacillati</taxon>
        <taxon>Actinomycetota</taxon>
        <taxon>Actinomycetes</taxon>
        <taxon>Streptosporangiales</taxon>
        <taxon>Thermomonosporaceae</taxon>
        <taxon>Actinomadura</taxon>
    </lineage>
</organism>
<sequence>MGGAAVIRRDGVALTASVLTHPRRAALARRLADHDAVFTLTPDPDPDGSPTALRTALAAWSSVPPEATHHLVVQDDMILADGFLDRAVRAAAALPDAALSFFTLWDSRNAGAVRLGALAGVRWAAAAGEYAPSAAVLLPRRVAAGFTAFAAGRAGAWPDDILLHQYLRRAGTARFVAVPNAVEHADPASLAGNRWRGPRRSACWLPADPAAKSEESRIEGMSALPFIKYGKALCSVRVDATRWHDVPTERYLAGLGVAVPAGPPGIEREVWLTGFALGAAARADRSAVVTGRAVPDSGVVAAALASIGPGGLCHHRSAEDIAELRAPLAAIARRGLDAGAEHRPRRAPARTGVTVVGDAPLREFVARGLRDHGRGPGGPAVVDLTSAPSGTITLTRPGRAPEVIGVGDLYGPGCPPASPFGAVVFAAAMGVPHTVTADPGALVRPLHTEDLVTALNRILGGDPAVPDPPALRLDTVVRAVREAVRPVPVTFASGASDAGTPPDGLSFGLRTYAQWLAYEYSPAFPDATP</sequence>
<name>A0A2P4UJU6_9ACTN</name>
<comment type="caution">
    <text evidence="2">The sequence shown here is derived from an EMBL/GenBank/DDBJ whole genome shotgun (WGS) entry which is preliminary data.</text>
</comment>
<reference evidence="2 3" key="1">
    <citation type="journal article" date="2017" name="Chemistry">
        <title>Isolation, Biosynthesis and Chemical Modifications of Rubterolones A-F: Rare Tropolone Alkaloids from Actinomadura sp. 5-2.</title>
        <authorList>
            <person name="Guo H."/>
            <person name="Benndorf R."/>
            <person name="Leichnitz D."/>
            <person name="Klassen J.L."/>
            <person name="Vollmers J."/>
            <person name="Gorls H."/>
            <person name="Steinacker M."/>
            <person name="Weigel C."/>
            <person name="Dahse H.M."/>
            <person name="Kaster A.K."/>
            <person name="de Beer Z.W."/>
            <person name="Poulsen M."/>
            <person name="Beemelmanns C."/>
        </authorList>
    </citation>
    <scope>NUCLEOTIDE SEQUENCE [LARGE SCALE GENOMIC DNA]</scope>
    <source>
        <strain evidence="2 3">5-2</strain>
    </source>
</reference>
<feature type="region of interest" description="Disordered" evidence="1">
    <location>
        <begin position="369"/>
        <end position="389"/>
    </location>
</feature>
<dbReference type="AlphaFoldDB" id="A0A2P4UJU6"/>
<proteinExistence type="predicted"/>